<dbReference type="OMA" id="KEPEGPC"/>
<keyword evidence="6 12" id="KW-0243">Dynein</keyword>
<dbReference type="RefSeq" id="XP_065659946.1">
    <property type="nucleotide sequence ID" value="XM_065803874.1"/>
</dbReference>
<organism evidence="13">
    <name type="scientific">Hydra vulgaris</name>
    <name type="common">Hydra</name>
    <name type="synonym">Hydra attenuata</name>
    <dbReference type="NCBI Taxonomy" id="6087"/>
    <lineage>
        <taxon>Eukaryota</taxon>
        <taxon>Metazoa</taxon>
        <taxon>Cnidaria</taxon>
        <taxon>Hydrozoa</taxon>
        <taxon>Hydroidolina</taxon>
        <taxon>Anthoathecata</taxon>
        <taxon>Aplanulata</taxon>
        <taxon>Hydridae</taxon>
        <taxon>Hydra</taxon>
    </lineage>
</organism>
<keyword evidence="10" id="KW-0966">Cell projection</keyword>
<evidence type="ECO:0000313" key="14">
    <source>
        <dbReference type="Proteomes" id="UP001652625"/>
    </source>
</evidence>
<comment type="similarity">
    <text evidence="2 12">Belongs to the dynein light chain family.</text>
</comment>
<evidence type="ECO:0000256" key="6">
    <source>
        <dbReference type="ARBA" id="ARBA00023017"/>
    </source>
</evidence>
<dbReference type="KEGG" id="hmg:100210294"/>
<reference evidence="15 16" key="2">
    <citation type="submission" date="2025-05" db="UniProtKB">
        <authorList>
            <consortium name="RefSeq"/>
        </authorList>
    </citation>
    <scope>IDENTIFICATION</scope>
</reference>
<comment type="function">
    <text evidence="11">Force generating protein of respiratory cilia. Produces force towards the minus ends of microtubules. Dynein has ATPase activity.</text>
</comment>
<keyword evidence="4 12" id="KW-0963">Cytoplasm</keyword>
<dbReference type="AlphaFoldDB" id="T2MHJ9"/>
<evidence type="ECO:0000313" key="15">
    <source>
        <dbReference type="RefSeq" id="XP_065659944.1"/>
    </source>
</evidence>
<dbReference type="SMART" id="SM01375">
    <property type="entry name" value="Dynein_light"/>
    <property type="match status" value="1"/>
</dbReference>
<keyword evidence="14" id="KW-1185">Reference proteome</keyword>
<dbReference type="EMBL" id="HAAD01005332">
    <property type="protein sequence ID" value="CDG71564.1"/>
    <property type="molecule type" value="mRNA"/>
</dbReference>
<dbReference type="OrthoDB" id="6506078at2759"/>
<keyword evidence="9 12" id="KW-0206">Cytoskeleton</keyword>
<accession>T2MHJ9</accession>
<dbReference type="GeneID" id="100210294"/>
<dbReference type="Gene3D" id="3.30.740.10">
    <property type="entry name" value="Protein Inhibitor Of Neuronal Nitric Oxide Synthase"/>
    <property type="match status" value="1"/>
</dbReference>
<evidence type="ECO:0000313" key="13">
    <source>
        <dbReference type="EMBL" id="CDG71564.1"/>
    </source>
</evidence>
<evidence type="ECO:0000256" key="8">
    <source>
        <dbReference type="ARBA" id="ARBA00023175"/>
    </source>
</evidence>
<dbReference type="CDD" id="cd21453">
    <property type="entry name" value="DLC-like_DNAL4"/>
    <property type="match status" value="1"/>
</dbReference>
<dbReference type="Proteomes" id="UP001652625">
    <property type="component" value="Chromosome 08"/>
</dbReference>
<keyword evidence="5 12" id="KW-0493">Microtubule</keyword>
<keyword evidence="7" id="KW-0969">Cilium</keyword>
<evidence type="ECO:0000256" key="9">
    <source>
        <dbReference type="ARBA" id="ARBA00023212"/>
    </source>
</evidence>
<evidence type="ECO:0000256" key="10">
    <source>
        <dbReference type="ARBA" id="ARBA00023273"/>
    </source>
</evidence>
<evidence type="ECO:0000256" key="5">
    <source>
        <dbReference type="ARBA" id="ARBA00022701"/>
    </source>
</evidence>
<protein>
    <recommendedName>
        <fullName evidence="12">Dynein light chain</fullName>
    </recommendedName>
</protein>
<dbReference type="GO" id="GO:0007017">
    <property type="term" value="P:microtubule-based process"/>
    <property type="evidence" value="ECO:0007669"/>
    <property type="project" value="InterPro"/>
</dbReference>
<evidence type="ECO:0000256" key="4">
    <source>
        <dbReference type="ARBA" id="ARBA00022490"/>
    </source>
</evidence>
<dbReference type="GO" id="GO:0005874">
    <property type="term" value="C:microtubule"/>
    <property type="evidence" value="ECO:0007669"/>
    <property type="project" value="UniProtKB-KW"/>
</dbReference>
<dbReference type="RefSeq" id="XP_002162246.1">
    <property type="nucleotide sequence ID" value="XM_002162210.3"/>
</dbReference>
<dbReference type="Pfam" id="PF01221">
    <property type="entry name" value="Dynein_light"/>
    <property type="match status" value="1"/>
</dbReference>
<proteinExistence type="evidence at transcript level"/>
<sequence>MTEAKEEVAVPRDFYDYKRLHSYPLIKHSDMNEEMRAEAMELCVTACEKFQSNNEAAAKMIKESLDKKFGSPWHCVVGESYGYEITHELKNLLYMFFAGSLAVTVWKCS</sequence>
<evidence type="ECO:0000256" key="12">
    <source>
        <dbReference type="RuleBase" id="RU365010"/>
    </source>
</evidence>
<keyword evidence="8 12" id="KW-0505">Motor protein</keyword>
<dbReference type="PANTHER" id="PTHR11886">
    <property type="entry name" value="DYNEIN LIGHT CHAIN"/>
    <property type="match status" value="1"/>
</dbReference>
<dbReference type="FunFam" id="3.30.740.10:FF:000002">
    <property type="entry name" value="Dynein light chain"/>
    <property type="match status" value="1"/>
</dbReference>
<evidence type="ECO:0000256" key="11">
    <source>
        <dbReference type="ARBA" id="ARBA00057688"/>
    </source>
</evidence>
<gene>
    <name evidence="13" type="primary">DNAL4</name>
    <name evidence="15 16" type="synonym">LOC100210294</name>
</gene>
<comment type="subcellular location">
    <subcellularLocation>
        <location evidence="1">Cytoplasm</location>
        <location evidence="1">Cytoskeleton</location>
        <location evidence="1">Cilium axoneme</location>
    </subcellularLocation>
</comment>
<evidence type="ECO:0000256" key="2">
    <source>
        <dbReference type="ARBA" id="ARBA00010156"/>
    </source>
</evidence>
<dbReference type="SUPFAM" id="SSF54648">
    <property type="entry name" value="DLC"/>
    <property type="match status" value="1"/>
</dbReference>
<dbReference type="InterPro" id="IPR037177">
    <property type="entry name" value="DLC_sf"/>
</dbReference>
<dbReference type="GO" id="GO:0030286">
    <property type="term" value="C:dynein complex"/>
    <property type="evidence" value="ECO:0007669"/>
    <property type="project" value="UniProtKB-KW"/>
</dbReference>
<evidence type="ECO:0000256" key="7">
    <source>
        <dbReference type="ARBA" id="ARBA00023069"/>
    </source>
</evidence>
<dbReference type="GO" id="GO:0005930">
    <property type="term" value="C:axoneme"/>
    <property type="evidence" value="ECO:0007669"/>
    <property type="project" value="UniProtKB-SubCell"/>
</dbReference>
<dbReference type="PANTHER" id="PTHR11886:SF2">
    <property type="entry name" value="DYNEIN AXONEMAL LIGHT CHAIN 4"/>
    <property type="match status" value="1"/>
</dbReference>
<dbReference type="InterPro" id="IPR001372">
    <property type="entry name" value="Dynein_light_chain_typ-1/2"/>
</dbReference>
<evidence type="ECO:0000313" key="16">
    <source>
        <dbReference type="RefSeq" id="XP_065659946.1"/>
    </source>
</evidence>
<evidence type="ECO:0000256" key="1">
    <source>
        <dbReference type="ARBA" id="ARBA00004430"/>
    </source>
</evidence>
<evidence type="ECO:0000256" key="3">
    <source>
        <dbReference type="ARBA" id="ARBA00011655"/>
    </source>
</evidence>
<comment type="subunit">
    <text evidence="3">Consists of at least two heavy chains and a number of intermediate and light chains.</text>
</comment>
<reference evidence="13" key="1">
    <citation type="journal article" date="2013" name="Genome Biol. Evol.">
        <title>Punctuated emergences of genetic and phenotypic innovations in eumetazoan, bilaterian, euteleostome, and hominidae ancestors.</title>
        <authorList>
            <person name="Wenger Y."/>
            <person name="Galliot B."/>
        </authorList>
    </citation>
    <scope>NUCLEOTIDE SEQUENCE</scope>
    <source>
        <tissue evidence="13">Whole animals</tissue>
    </source>
</reference>
<name>T2MHJ9_HYDVU</name>
<dbReference type="RefSeq" id="XP_065659944.1">
    <property type="nucleotide sequence ID" value="XM_065803872.1"/>
</dbReference>